<sequence>MEDADIERLRKQLKLLQRRLRREGQPAEGVSRSALLVLAAATAAAGDVHPRYLANRLEMTSSNVAAALRELETAGLVIRAKDPLDGRQIRIQVTDQGRAVNARRRGERHSWLGRAIVSQLDEEEQQLLRTAGELIERIAGYSVPPASGS</sequence>
<dbReference type="PRINTS" id="PR00598">
    <property type="entry name" value="HTHMARR"/>
</dbReference>
<dbReference type="RefSeq" id="WP_161494202.1">
    <property type="nucleotide sequence ID" value="NZ_AP022614.1"/>
</dbReference>
<dbReference type="InterPro" id="IPR052526">
    <property type="entry name" value="HTH-type_Bedaq_tolerance"/>
</dbReference>
<evidence type="ECO:0000313" key="1">
    <source>
        <dbReference type="EMBL" id="BBZ43714.1"/>
    </source>
</evidence>
<dbReference type="InterPro" id="IPR036390">
    <property type="entry name" value="WH_DNA-bd_sf"/>
</dbReference>
<proteinExistence type="predicted"/>
<dbReference type="SUPFAM" id="SSF46785">
    <property type="entry name" value="Winged helix' DNA-binding domain"/>
    <property type="match status" value="1"/>
</dbReference>
<dbReference type="PANTHER" id="PTHR39515">
    <property type="entry name" value="CONSERVED PROTEIN"/>
    <property type="match status" value="1"/>
</dbReference>
<reference evidence="1 2" key="1">
    <citation type="journal article" date="2019" name="Emerg. Microbes Infect.">
        <title>Comprehensive subspecies identification of 175 nontuberculous mycobacteria species based on 7547 genomic profiles.</title>
        <authorList>
            <person name="Matsumoto Y."/>
            <person name="Kinjo T."/>
            <person name="Motooka D."/>
            <person name="Nabeya D."/>
            <person name="Jung N."/>
            <person name="Uechi K."/>
            <person name="Horii T."/>
            <person name="Iida T."/>
            <person name="Fujita J."/>
            <person name="Nakamura S."/>
        </authorList>
    </citation>
    <scope>NUCLEOTIDE SEQUENCE [LARGE SCALE GENOMIC DNA]</scope>
    <source>
        <strain evidence="1 2">JCM 14742</strain>
    </source>
</reference>
<name>A0A7I7YRC3_9MYCO</name>
<dbReference type="OrthoDB" id="3177763at2"/>
<dbReference type="InterPro" id="IPR036388">
    <property type="entry name" value="WH-like_DNA-bd_sf"/>
</dbReference>
<keyword evidence="2" id="KW-1185">Reference proteome</keyword>
<dbReference type="InterPro" id="IPR000835">
    <property type="entry name" value="HTH_MarR-typ"/>
</dbReference>
<dbReference type="Gene3D" id="1.10.10.10">
    <property type="entry name" value="Winged helix-like DNA-binding domain superfamily/Winged helix DNA-binding domain"/>
    <property type="match status" value="1"/>
</dbReference>
<dbReference type="Pfam" id="PF12802">
    <property type="entry name" value="MarR_2"/>
    <property type="match status" value="1"/>
</dbReference>
<accession>A0A7I7YRC3</accession>
<dbReference type="AlphaFoldDB" id="A0A7I7YRC3"/>
<dbReference type="PROSITE" id="PS50995">
    <property type="entry name" value="HTH_MARR_2"/>
    <property type="match status" value="1"/>
</dbReference>
<dbReference type="GO" id="GO:0003700">
    <property type="term" value="F:DNA-binding transcription factor activity"/>
    <property type="evidence" value="ECO:0007669"/>
    <property type="project" value="InterPro"/>
</dbReference>
<dbReference type="PANTHER" id="PTHR39515:SF2">
    <property type="entry name" value="HTH-TYPE TRANSCRIPTIONAL REGULATOR RV0880"/>
    <property type="match status" value="1"/>
</dbReference>
<dbReference type="Gene3D" id="1.10.287.100">
    <property type="match status" value="1"/>
</dbReference>
<dbReference type="SMART" id="SM00347">
    <property type="entry name" value="HTH_MARR"/>
    <property type="match status" value="1"/>
</dbReference>
<dbReference type="Proteomes" id="UP000467105">
    <property type="component" value="Chromosome"/>
</dbReference>
<dbReference type="EMBL" id="AP022614">
    <property type="protein sequence ID" value="BBZ43714.1"/>
    <property type="molecule type" value="Genomic_DNA"/>
</dbReference>
<protein>
    <submittedName>
        <fullName evidence="1">Uncharacterized protein</fullName>
    </submittedName>
</protein>
<gene>
    <name evidence="1" type="ORF">MPRM_09950</name>
</gene>
<evidence type="ECO:0000313" key="2">
    <source>
        <dbReference type="Proteomes" id="UP000467105"/>
    </source>
</evidence>
<organism evidence="1 2">
    <name type="scientific">Mycobacterium parmense</name>
    <dbReference type="NCBI Taxonomy" id="185642"/>
    <lineage>
        <taxon>Bacteria</taxon>
        <taxon>Bacillati</taxon>
        <taxon>Actinomycetota</taxon>
        <taxon>Actinomycetes</taxon>
        <taxon>Mycobacteriales</taxon>
        <taxon>Mycobacteriaceae</taxon>
        <taxon>Mycobacterium</taxon>
        <taxon>Mycobacterium simiae complex</taxon>
    </lineage>
</organism>